<proteinExistence type="predicted"/>
<keyword evidence="2" id="KW-1185">Reference proteome</keyword>
<protein>
    <submittedName>
        <fullName evidence="1">Uncharacterized protein</fullName>
    </submittedName>
</protein>
<sequence>MGPYEITEMIIDDDFYGQETVTAHFTYKQENYSITFNKGDLEVLNAWVLKKGTSLPANVSNIPIGWIRKAVDKEITDGHTPY</sequence>
<organism evidence="1 2">
    <name type="scientific">Mesobacillus foraminis</name>
    <dbReference type="NCBI Taxonomy" id="279826"/>
    <lineage>
        <taxon>Bacteria</taxon>
        <taxon>Bacillati</taxon>
        <taxon>Bacillota</taxon>
        <taxon>Bacilli</taxon>
        <taxon>Bacillales</taxon>
        <taxon>Bacillaceae</taxon>
        <taxon>Mesobacillus</taxon>
    </lineage>
</organism>
<dbReference type="RefSeq" id="WP_132011599.1">
    <property type="nucleotide sequence ID" value="NZ_JABUHM010000030.1"/>
</dbReference>
<reference evidence="1 2" key="1">
    <citation type="journal article" date="2015" name="Stand. Genomic Sci.">
        <title>Genomic Encyclopedia of Bacterial and Archaeal Type Strains, Phase III: the genomes of soil and plant-associated and newly described type strains.</title>
        <authorList>
            <person name="Whitman W.B."/>
            <person name="Woyke T."/>
            <person name="Klenk H.P."/>
            <person name="Zhou Y."/>
            <person name="Lilburn T.G."/>
            <person name="Beck B.J."/>
            <person name="De Vos P."/>
            <person name="Vandamme P."/>
            <person name="Eisen J.A."/>
            <person name="Garrity G."/>
            <person name="Hugenholtz P."/>
            <person name="Kyrpides N.C."/>
        </authorList>
    </citation>
    <scope>NUCLEOTIDE SEQUENCE [LARGE SCALE GENOMIC DNA]</scope>
    <source>
        <strain evidence="1 2">CV53</strain>
    </source>
</reference>
<accession>A0A4V6NKH7</accession>
<evidence type="ECO:0000313" key="1">
    <source>
        <dbReference type="EMBL" id="TCN16910.1"/>
    </source>
</evidence>
<dbReference type="AlphaFoldDB" id="A0A4V6NKH7"/>
<evidence type="ECO:0000313" key="2">
    <source>
        <dbReference type="Proteomes" id="UP000295689"/>
    </source>
</evidence>
<dbReference type="EMBL" id="SLVV01000030">
    <property type="protein sequence ID" value="TCN16910.1"/>
    <property type="molecule type" value="Genomic_DNA"/>
</dbReference>
<name>A0A4V6NKH7_9BACI</name>
<dbReference type="Proteomes" id="UP000295689">
    <property type="component" value="Unassembled WGS sequence"/>
</dbReference>
<comment type="caution">
    <text evidence="1">The sequence shown here is derived from an EMBL/GenBank/DDBJ whole genome shotgun (WGS) entry which is preliminary data.</text>
</comment>
<gene>
    <name evidence="1" type="ORF">EV146_1302</name>
</gene>